<dbReference type="InterPro" id="IPR025258">
    <property type="entry name" value="RH_dom"/>
</dbReference>
<dbReference type="Proteomes" id="UP000677228">
    <property type="component" value="Unassembled WGS sequence"/>
</dbReference>
<dbReference type="EMBL" id="CAJOBA010080664">
    <property type="protein sequence ID" value="CAF4440068.1"/>
    <property type="molecule type" value="Genomic_DNA"/>
</dbReference>
<evidence type="ECO:0000256" key="4">
    <source>
        <dbReference type="ARBA" id="ARBA00022833"/>
    </source>
</evidence>
<keyword evidence="3" id="KW-0863">Zinc-finger</keyword>
<evidence type="ECO:0000313" key="8">
    <source>
        <dbReference type="Proteomes" id="UP000682733"/>
    </source>
</evidence>
<proteinExistence type="predicted"/>
<dbReference type="SMART" id="SM01175">
    <property type="entry name" value="DUF4206"/>
    <property type="match status" value="1"/>
</dbReference>
<keyword evidence="4" id="KW-0862">Zinc</keyword>
<evidence type="ECO:0000313" key="6">
    <source>
        <dbReference type="EMBL" id="CAF1620688.1"/>
    </source>
</evidence>
<keyword evidence="2" id="KW-0677">Repeat</keyword>
<comment type="caution">
    <text evidence="7">The sequence shown here is derived from an EMBL/GenBank/DDBJ whole genome shotgun (WGS) entry which is preliminary data.</text>
</comment>
<dbReference type="Proteomes" id="UP000682733">
    <property type="component" value="Unassembled WGS sequence"/>
</dbReference>
<evidence type="ECO:0000256" key="3">
    <source>
        <dbReference type="ARBA" id="ARBA00022771"/>
    </source>
</evidence>
<feature type="non-terminal residue" evidence="7">
    <location>
        <position position="1"/>
    </location>
</feature>
<dbReference type="PANTHER" id="PTHR12326">
    <property type="entry name" value="PLECKSTRIN HOMOLOGY DOMAIN CONTAINING PROTEIN"/>
    <property type="match status" value="1"/>
</dbReference>
<name>A0A8S2WAI5_9BILA</name>
<protein>
    <recommendedName>
        <fullName evidence="5">Rubicon Homology domain-containing protein</fullName>
    </recommendedName>
</protein>
<feature type="domain" description="Rubicon Homology" evidence="5">
    <location>
        <begin position="1"/>
        <end position="96"/>
    </location>
</feature>
<dbReference type="InterPro" id="IPR051366">
    <property type="entry name" value="DEF8"/>
</dbReference>
<evidence type="ECO:0000256" key="2">
    <source>
        <dbReference type="ARBA" id="ARBA00022737"/>
    </source>
</evidence>
<sequence>MYETPYVYSTQDLFETKAGNLQKVLEPIVTAMENHIYPCSLCSAKGFICEICSNAKDIIFPYELDRTSVCPVCQCCYHHRCFSKHPKCPKCERNAQR</sequence>
<reference evidence="7" key="1">
    <citation type="submission" date="2021-02" db="EMBL/GenBank/DDBJ databases">
        <authorList>
            <person name="Nowell W R."/>
        </authorList>
    </citation>
    <scope>NUCLEOTIDE SEQUENCE</scope>
</reference>
<dbReference type="GO" id="GO:0008270">
    <property type="term" value="F:zinc ion binding"/>
    <property type="evidence" value="ECO:0007669"/>
    <property type="project" value="UniProtKB-KW"/>
</dbReference>
<dbReference type="EMBL" id="CAJNOK010055818">
    <property type="protein sequence ID" value="CAF1620688.1"/>
    <property type="molecule type" value="Genomic_DNA"/>
</dbReference>
<evidence type="ECO:0000259" key="5">
    <source>
        <dbReference type="SMART" id="SM01175"/>
    </source>
</evidence>
<organism evidence="7 8">
    <name type="scientific">Didymodactylos carnosus</name>
    <dbReference type="NCBI Taxonomy" id="1234261"/>
    <lineage>
        <taxon>Eukaryota</taxon>
        <taxon>Metazoa</taxon>
        <taxon>Spiralia</taxon>
        <taxon>Gnathifera</taxon>
        <taxon>Rotifera</taxon>
        <taxon>Eurotatoria</taxon>
        <taxon>Bdelloidea</taxon>
        <taxon>Philodinida</taxon>
        <taxon>Philodinidae</taxon>
        <taxon>Didymodactylos</taxon>
    </lineage>
</organism>
<accession>A0A8S2WAI5</accession>
<dbReference type="AlphaFoldDB" id="A0A8S2WAI5"/>
<dbReference type="Pfam" id="PF13901">
    <property type="entry name" value="RH_dom"/>
    <property type="match status" value="1"/>
</dbReference>
<gene>
    <name evidence="6" type="ORF">OVA965_LOCUS43184</name>
    <name evidence="7" type="ORF">TMI583_LOCUS45339</name>
</gene>
<dbReference type="PANTHER" id="PTHR12326:SF12">
    <property type="entry name" value="PLECKSTRIN HOMOLOGY AND RUN DOMAIN CONTAINING M1"/>
    <property type="match status" value="1"/>
</dbReference>
<keyword evidence="1" id="KW-0479">Metal-binding</keyword>
<evidence type="ECO:0000313" key="7">
    <source>
        <dbReference type="EMBL" id="CAF4440068.1"/>
    </source>
</evidence>
<evidence type="ECO:0000256" key="1">
    <source>
        <dbReference type="ARBA" id="ARBA00022723"/>
    </source>
</evidence>